<dbReference type="InterPro" id="IPR000524">
    <property type="entry name" value="Tscrpt_reg_HTH_GntR"/>
</dbReference>
<dbReference type="Proteomes" id="UP000035034">
    <property type="component" value="Unassembled WGS sequence"/>
</dbReference>
<dbReference type="GO" id="GO:0003700">
    <property type="term" value="F:DNA-binding transcription factor activity"/>
    <property type="evidence" value="ECO:0007669"/>
    <property type="project" value="InterPro"/>
</dbReference>
<evidence type="ECO:0000256" key="2">
    <source>
        <dbReference type="ARBA" id="ARBA00023125"/>
    </source>
</evidence>
<name>H0R2F8_9ACTN</name>
<evidence type="ECO:0000259" key="4">
    <source>
        <dbReference type="PROSITE" id="PS50949"/>
    </source>
</evidence>
<gene>
    <name evidence="5" type="ORF">GOEFS_077_00510</name>
</gene>
<keyword evidence="6" id="KW-1185">Reference proteome</keyword>
<dbReference type="AlphaFoldDB" id="H0R2F8"/>
<dbReference type="InterPro" id="IPR011711">
    <property type="entry name" value="GntR_C"/>
</dbReference>
<comment type="caution">
    <text evidence="5">The sequence shown here is derived from an EMBL/GenBank/DDBJ whole genome shotgun (WGS) entry which is preliminary data.</text>
</comment>
<dbReference type="SMART" id="SM00345">
    <property type="entry name" value="HTH_GNTR"/>
    <property type="match status" value="1"/>
</dbReference>
<dbReference type="InterPro" id="IPR036390">
    <property type="entry name" value="WH_DNA-bd_sf"/>
</dbReference>
<evidence type="ECO:0000256" key="1">
    <source>
        <dbReference type="ARBA" id="ARBA00023015"/>
    </source>
</evidence>
<dbReference type="SUPFAM" id="SSF46785">
    <property type="entry name" value="Winged helix' DNA-binding domain"/>
    <property type="match status" value="1"/>
</dbReference>
<dbReference type="Pfam" id="PF07729">
    <property type="entry name" value="FCD"/>
    <property type="match status" value="1"/>
</dbReference>
<dbReference type="SUPFAM" id="SSF48008">
    <property type="entry name" value="GntR ligand-binding domain-like"/>
    <property type="match status" value="1"/>
</dbReference>
<proteinExistence type="predicted"/>
<dbReference type="GO" id="GO:0003677">
    <property type="term" value="F:DNA binding"/>
    <property type="evidence" value="ECO:0007669"/>
    <property type="project" value="UniProtKB-KW"/>
</dbReference>
<dbReference type="Pfam" id="PF00392">
    <property type="entry name" value="GntR"/>
    <property type="match status" value="1"/>
</dbReference>
<reference evidence="5 6" key="1">
    <citation type="submission" date="2011-12" db="EMBL/GenBank/DDBJ databases">
        <title>Whole genome shotgun sequence of Gordonia effusa NBRC 100432.</title>
        <authorList>
            <person name="Yoshida I."/>
            <person name="Takarada H."/>
            <person name="Hosoyama A."/>
            <person name="Tsuchikane K."/>
            <person name="Katsumata H."/>
            <person name="Yamazaki S."/>
            <person name="Fujita N."/>
        </authorList>
    </citation>
    <scope>NUCLEOTIDE SEQUENCE [LARGE SCALE GENOMIC DNA]</scope>
    <source>
        <strain evidence="5 6">NBRC 100432</strain>
    </source>
</reference>
<keyword evidence="2" id="KW-0238">DNA-binding</keyword>
<protein>
    <submittedName>
        <fullName evidence="5">Putative GntR family transcriptional regulator</fullName>
    </submittedName>
</protein>
<dbReference type="Gene3D" id="1.20.120.530">
    <property type="entry name" value="GntR ligand-binding domain-like"/>
    <property type="match status" value="1"/>
</dbReference>
<sequence>MAAEFRPGEYIRMDEAAARLGVSVTPVREALLTLRGEGMVHLVPHRGYAVAELSRTDVGDLFWLQSQIAVKLALRIADVVTAGELDELSRLNDQLREAVSRGSHDRVIEAEFEFHRRHNVIANSGKLSWFLMGATRYTPTQLYASDPDWGQVAIDSHDRLITAYRVGDKEQIVAQTQRQFDDGATRLLAHLETTGIWDE</sequence>
<dbReference type="Gene3D" id="1.10.10.10">
    <property type="entry name" value="Winged helix-like DNA-binding domain superfamily/Winged helix DNA-binding domain"/>
    <property type="match status" value="1"/>
</dbReference>
<accession>H0R2F8</accession>
<evidence type="ECO:0000313" key="5">
    <source>
        <dbReference type="EMBL" id="GAB19259.1"/>
    </source>
</evidence>
<dbReference type="InterPro" id="IPR036388">
    <property type="entry name" value="WH-like_DNA-bd_sf"/>
</dbReference>
<dbReference type="InterPro" id="IPR008920">
    <property type="entry name" value="TF_FadR/GntR_C"/>
</dbReference>
<dbReference type="PANTHER" id="PTHR43537:SF24">
    <property type="entry name" value="GLUCONATE OPERON TRANSCRIPTIONAL REPRESSOR"/>
    <property type="match status" value="1"/>
</dbReference>
<dbReference type="eggNOG" id="COG1802">
    <property type="taxonomic scope" value="Bacteria"/>
</dbReference>
<dbReference type="STRING" id="1077974.GOEFS_077_00510"/>
<dbReference type="EMBL" id="BAEH01000077">
    <property type="protein sequence ID" value="GAB19259.1"/>
    <property type="molecule type" value="Genomic_DNA"/>
</dbReference>
<keyword evidence="3" id="KW-0804">Transcription</keyword>
<evidence type="ECO:0000313" key="6">
    <source>
        <dbReference type="Proteomes" id="UP000035034"/>
    </source>
</evidence>
<evidence type="ECO:0000256" key="3">
    <source>
        <dbReference type="ARBA" id="ARBA00023163"/>
    </source>
</evidence>
<dbReference type="PROSITE" id="PS50949">
    <property type="entry name" value="HTH_GNTR"/>
    <property type="match status" value="1"/>
</dbReference>
<keyword evidence="1" id="KW-0805">Transcription regulation</keyword>
<organism evidence="5 6">
    <name type="scientific">Gordonia effusa NBRC 100432</name>
    <dbReference type="NCBI Taxonomy" id="1077974"/>
    <lineage>
        <taxon>Bacteria</taxon>
        <taxon>Bacillati</taxon>
        <taxon>Actinomycetota</taxon>
        <taxon>Actinomycetes</taxon>
        <taxon>Mycobacteriales</taxon>
        <taxon>Gordoniaceae</taxon>
        <taxon>Gordonia</taxon>
    </lineage>
</organism>
<dbReference type="PANTHER" id="PTHR43537">
    <property type="entry name" value="TRANSCRIPTIONAL REGULATOR, GNTR FAMILY"/>
    <property type="match status" value="1"/>
</dbReference>
<feature type="domain" description="HTH gntR-type" evidence="4">
    <location>
        <begin position="1"/>
        <end position="53"/>
    </location>
</feature>